<dbReference type="FunFam" id="2.40.70.10:FF:000002">
    <property type="entry name" value="Vacuolar aspartic proteinase"/>
    <property type="match status" value="1"/>
</dbReference>
<evidence type="ECO:0000256" key="10">
    <source>
        <dbReference type="SAM" id="SignalP"/>
    </source>
</evidence>
<reference evidence="12" key="1">
    <citation type="submission" date="2022-07" db="EMBL/GenBank/DDBJ databases">
        <title>The genome of Lyophyllum shimeji provides insight into the initial evolution of ectomycorrhizal fungal genome.</title>
        <authorList>
            <person name="Kobayashi Y."/>
            <person name="Shibata T."/>
            <person name="Hirakawa H."/>
            <person name="Shigenobu S."/>
            <person name="Nishiyama T."/>
            <person name="Yamada A."/>
            <person name="Hasebe M."/>
            <person name="Kawaguchi M."/>
        </authorList>
    </citation>
    <scope>NUCLEOTIDE SEQUENCE</scope>
    <source>
        <strain evidence="12">AT787</strain>
    </source>
</reference>
<dbReference type="Pfam" id="PF00026">
    <property type="entry name" value="Asp"/>
    <property type="match status" value="1"/>
</dbReference>
<dbReference type="SUPFAM" id="SSF50630">
    <property type="entry name" value="Acid proteases"/>
    <property type="match status" value="1"/>
</dbReference>
<feature type="signal peptide" evidence="10">
    <location>
        <begin position="1"/>
        <end position="19"/>
    </location>
</feature>
<dbReference type="PANTHER" id="PTHR47966:SF51">
    <property type="entry name" value="BETA-SITE APP-CLEAVING ENZYME, ISOFORM A-RELATED"/>
    <property type="match status" value="1"/>
</dbReference>
<keyword evidence="5 8" id="KW-1015">Disulfide bond</keyword>
<evidence type="ECO:0000256" key="4">
    <source>
        <dbReference type="ARBA" id="ARBA00022801"/>
    </source>
</evidence>
<evidence type="ECO:0000256" key="1">
    <source>
        <dbReference type="ARBA" id="ARBA00007447"/>
    </source>
</evidence>
<dbReference type="InterPro" id="IPR033121">
    <property type="entry name" value="PEPTIDASE_A1"/>
</dbReference>
<dbReference type="Proteomes" id="UP001063166">
    <property type="component" value="Unassembled WGS sequence"/>
</dbReference>
<dbReference type="InterPro" id="IPR001461">
    <property type="entry name" value="Aspartic_peptidase_A1"/>
</dbReference>
<dbReference type="PROSITE" id="PS00141">
    <property type="entry name" value="ASP_PROTEASE"/>
    <property type="match status" value="2"/>
</dbReference>
<keyword evidence="3 9" id="KW-0064">Aspartyl protease</keyword>
<feature type="chain" id="PRO_5040379871" evidence="10">
    <location>
        <begin position="20"/>
        <end position="391"/>
    </location>
</feature>
<feature type="active site" evidence="7">
    <location>
        <position position="97"/>
    </location>
</feature>
<dbReference type="FunFam" id="2.40.70.10:FF:000008">
    <property type="entry name" value="Cathepsin D"/>
    <property type="match status" value="1"/>
</dbReference>
<evidence type="ECO:0000256" key="3">
    <source>
        <dbReference type="ARBA" id="ARBA00022750"/>
    </source>
</evidence>
<evidence type="ECO:0000256" key="8">
    <source>
        <dbReference type="PIRSR" id="PIRSR601461-2"/>
    </source>
</evidence>
<dbReference type="PROSITE" id="PS51767">
    <property type="entry name" value="PEPTIDASE_A1"/>
    <property type="match status" value="1"/>
</dbReference>
<accession>A0A9P3UUL5</accession>
<dbReference type="GO" id="GO:0006508">
    <property type="term" value="P:proteolysis"/>
    <property type="evidence" value="ECO:0007669"/>
    <property type="project" value="UniProtKB-KW"/>
</dbReference>
<keyword evidence="13" id="KW-1185">Reference proteome</keyword>
<name>A0A9P3UUL5_LYOSH</name>
<evidence type="ECO:0000256" key="2">
    <source>
        <dbReference type="ARBA" id="ARBA00022670"/>
    </source>
</evidence>
<feature type="active site" evidence="7">
    <location>
        <position position="278"/>
    </location>
</feature>
<dbReference type="GO" id="GO:0004190">
    <property type="term" value="F:aspartic-type endopeptidase activity"/>
    <property type="evidence" value="ECO:0007669"/>
    <property type="project" value="UniProtKB-KW"/>
</dbReference>
<keyword evidence="6" id="KW-0325">Glycoprotein</keyword>
<keyword evidence="4 9" id="KW-0378">Hydrolase</keyword>
<evidence type="ECO:0000256" key="7">
    <source>
        <dbReference type="PIRSR" id="PIRSR601461-1"/>
    </source>
</evidence>
<dbReference type="AlphaFoldDB" id="A0A9P3UUL5"/>
<evidence type="ECO:0000256" key="9">
    <source>
        <dbReference type="RuleBase" id="RU000454"/>
    </source>
</evidence>
<dbReference type="InterPro" id="IPR001969">
    <property type="entry name" value="Aspartic_peptidase_AS"/>
</dbReference>
<dbReference type="OrthoDB" id="771136at2759"/>
<dbReference type="PANTHER" id="PTHR47966">
    <property type="entry name" value="BETA-SITE APP-CLEAVING ENZYME, ISOFORM A-RELATED"/>
    <property type="match status" value="1"/>
</dbReference>
<feature type="domain" description="Peptidase A1" evidence="11">
    <location>
        <begin position="79"/>
        <end position="388"/>
    </location>
</feature>
<feature type="disulfide bond" evidence="8">
    <location>
        <begin position="110"/>
        <end position="115"/>
    </location>
</feature>
<proteinExistence type="inferred from homology"/>
<sequence length="391" mass="42386">MLLILYIPLVIALLPFVSARGIQKLKLTKFSITASDHAFQSAHLADKYETAALLGTGPRVGPRQVPHTVPLRNAGNLEYSAEISLGTPPQKFLIDVDTGSSNLWVPSSGCKSPACAKHRKYDSAASSTYKANGTKFTLQYGAGSVEGFYSQDVLRVGDLLIQTQTFGEAVQESPDFETVVSDGILGLAYVEVAHAHTTPPFYNMVEQHLIDQALFSIRLGPSEKDPGEIVFGDIDRSAFTGQITYAPVRRQAFWEVDLGQVKLGDITVNLKNTGAAIDSGTSLIALPVKTASQFNKKIGATKTESGIYTVPCDAVPKLPLLTFYLDKKGYALTGRDYTVYDPGSNTCLSPFIGLDINTPIGPLWVLGDVFLRRYYTVYDLGNNTVGFAQSK</sequence>
<comment type="similarity">
    <text evidence="1 9">Belongs to the peptidase A1 family.</text>
</comment>
<dbReference type="InterPro" id="IPR021109">
    <property type="entry name" value="Peptidase_aspartic_dom_sf"/>
</dbReference>
<dbReference type="EMBL" id="BRPK01000013">
    <property type="protein sequence ID" value="GLB43271.1"/>
    <property type="molecule type" value="Genomic_DNA"/>
</dbReference>
<evidence type="ECO:0000313" key="13">
    <source>
        <dbReference type="Proteomes" id="UP001063166"/>
    </source>
</evidence>
<keyword evidence="2 9" id="KW-0645">Protease</keyword>
<organism evidence="12 13">
    <name type="scientific">Lyophyllum shimeji</name>
    <name type="common">Hon-shimeji</name>
    <name type="synonym">Tricholoma shimeji</name>
    <dbReference type="NCBI Taxonomy" id="47721"/>
    <lineage>
        <taxon>Eukaryota</taxon>
        <taxon>Fungi</taxon>
        <taxon>Dikarya</taxon>
        <taxon>Basidiomycota</taxon>
        <taxon>Agaricomycotina</taxon>
        <taxon>Agaricomycetes</taxon>
        <taxon>Agaricomycetidae</taxon>
        <taxon>Agaricales</taxon>
        <taxon>Tricholomatineae</taxon>
        <taxon>Lyophyllaceae</taxon>
        <taxon>Lyophyllum</taxon>
    </lineage>
</organism>
<evidence type="ECO:0000256" key="5">
    <source>
        <dbReference type="ARBA" id="ARBA00023157"/>
    </source>
</evidence>
<evidence type="ECO:0000313" key="12">
    <source>
        <dbReference type="EMBL" id="GLB43271.1"/>
    </source>
</evidence>
<protein>
    <submittedName>
        <fullName evidence="12">Aspartic peptidase A1</fullName>
    </submittedName>
</protein>
<evidence type="ECO:0000256" key="6">
    <source>
        <dbReference type="ARBA" id="ARBA00023180"/>
    </source>
</evidence>
<comment type="caution">
    <text evidence="12">The sequence shown here is derived from an EMBL/GenBank/DDBJ whole genome shotgun (WGS) entry which is preliminary data.</text>
</comment>
<evidence type="ECO:0000259" key="11">
    <source>
        <dbReference type="PROSITE" id="PS51767"/>
    </source>
</evidence>
<gene>
    <name evidence="12" type="primary">1-Apr</name>
    <name evidence="12" type="ORF">LshimejAT787_1301720</name>
</gene>
<dbReference type="Gene3D" id="2.40.70.10">
    <property type="entry name" value="Acid Proteases"/>
    <property type="match status" value="2"/>
</dbReference>
<dbReference type="PRINTS" id="PR00792">
    <property type="entry name" value="PEPSIN"/>
</dbReference>
<keyword evidence="10" id="KW-0732">Signal</keyword>